<dbReference type="Gene3D" id="1.10.10.60">
    <property type="entry name" value="Homeodomain-like"/>
    <property type="match status" value="2"/>
</dbReference>
<dbReference type="PANTHER" id="PTHR46380">
    <property type="entry name" value="CYCLIN-D-BINDING MYB-LIKE TRANSCRIPTION FACTOR 1"/>
    <property type="match status" value="1"/>
</dbReference>
<accession>A0A0B1P6G2</accession>
<keyword evidence="2" id="KW-0238">DNA-binding</keyword>
<keyword evidence="3" id="KW-0539">Nucleus</keyword>
<dbReference type="SMART" id="SM00717">
    <property type="entry name" value="SANT"/>
    <property type="match status" value="2"/>
</dbReference>
<dbReference type="GO" id="GO:0003700">
    <property type="term" value="F:DNA-binding transcription factor activity"/>
    <property type="evidence" value="ECO:0007669"/>
    <property type="project" value="TreeGrafter"/>
</dbReference>
<evidence type="ECO:0000259" key="5">
    <source>
        <dbReference type="PROSITE" id="PS51294"/>
    </source>
</evidence>
<dbReference type="InterPro" id="IPR009057">
    <property type="entry name" value="Homeodomain-like_sf"/>
</dbReference>
<dbReference type="PROSITE" id="PS50090">
    <property type="entry name" value="MYB_LIKE"/>
    <property type="match status" value="2"/>
</dbReference>
<proteinExistence type="predicted"/>
<dbReference type="HOGENOM" id="CLU_790356_0_0_1"/>
<feature type="domain" description="Myb-like" evidence="4">
    <location>
        <begin position="148"/>
        <end position="208"/>
    </location>
</feature>
<dbReference type="STRING" id="52586.A0A0B1P6G2"/>
<dbReference type="CDD" id="cd00167">
    <property type="entry name" value="SANT"/>
    <property type="match status" value="1"/>
</dbReference>
<sequence>MQKAFDFKATPVSSMKAKLLTNYDLEKIFEAVNLFKKENKLEQREINDIIQKDAKKNEDARNLWKFLREKLPNLPKQNVINACRRKFHNFEVRGSWTASQDEELAAAHEQYPGKWKMIGEIMNRFPEDCRDRWRNYLICGSQKKTIYWEFEEEKKLRSIVSEYLDNYRRNHGLTDVNELEVIDWPTISKMMGYTRSRLQCSTKWKVIKERYETGDDDMETSDPLSAAPWRLKKAEKVVSDLVPLQKLLLLRAIRECGVKQVKKVPWVQIGKQNTGLACNKLELRLAFSRLREKVPNCDQMKLQDIVQYLIDAFEKSYPNEPENFHLSGPKVLKRKNMSSAERPIKRIKKRK</sequence>
<evidence type="ECO:0000256" key="2">
    <source>
        <dbReference type="ARBA" id="ARBA00023125"/>
    </source>
</evidence>
<name>A0A0B1P6G2_UNCNE</name>
<evidence type="ECO:0000259" key="4">
    <source>
        <dbReference type="PROSITE" id="PS50090"/>
    </source>
</evidence>
<dbReference type="AlphaFoldDB" id="A0A0B1P6G2"/>
<evidence type="ECO:0000256" key="1">
    <source>
        <dbReference type="ARBA" id="ARBA00004123"/>
    </source>
</evidence>
<dbReference type="InterPro" id="IPR051651">
    <property type="entry name" value="DMTF1_DNA-bind_reg"/>
</dbReference>
<dbReference type="SUPFAM" id="SSF46689">
    <property type="entry name" value="Homeodomain-like"/>
    <property type="match status" value="2"/>
</dbReference>
<keyword evidence="7" id="KW-1185">Reference proteome</keyword>
<evidence type="ECO:0000313" key="7">
    <source>
        <dbReference type="Proteomes" id="UP000030854"/>
    </source>
</evidence>
<evidence type="ECO:0000256" key="3">
    <source>
        <dbReference type="ARBA" id="ARBA00023242"/>
    </source>
</evidence>
<dbReference type="InterPro" id="IPR001005">
    <property type="entry name" value="SANT/Myb"/>
</dbReference>
<dbReference type="PROSITE" id="PS51294">
    <property type="entry name" value="HTH_MYB"/>
    <property type="match status" value="1"/>
</dbReference>
<comment type="caution">
    <text evidence="6">The sequence shown here is derived from an EMBL/GenBank/DDBJ whole genome shotgun (WGS) entry which is preliminary data.</text>
</comment>
<dbReference type="InterPro" id="IPR017930">
    <property type="entry name" value="Myb_dom"/>
</dbReference>
<protein>
    <submittedName>
        <fullName evidence="6">Putative transcription factor</fullName>
    </submittedName>
</protein>
<dbReference type="EMBL" id="JNVN01001996">
    <property type="protein sequence ID" value="KHJ32541.1"/>
    <property type="molecule type" value="Genomic_DNA"/>
</dbReference>
<dbReference type="GO" id="GO:0005634">
    <property type="term" value="C:nucleus"/>
    <property type="evidence" value="ECO:0007669"/>
    <property type="project" value="UniProtKB-SubCell"/>
</dbReference>
<feature type="domain" description="Myb-like" evidence="4">
    <location>
        <begin position="93"/>
        <end position="137"/>
    </location>
</feature>
<organism evidence="6 7">
    <name type="scientific">Uncinula necator</name>
    <name type="common">Grape powdery mildew</name>
    <dbReference type="NCBI Taxonomy" id="52586"/>
    <lineage>
        <taxon>Eukaryota</taxon>
        <taxon>Fungi</taxon>
        <taxon>Dikarya</taxon>
        <taxon>Ascomycota</taxon>
        <taxon>Pezizomycotina</taxon>
        <taxon>Leotiomycetes</taxon>
        <taxon>Erysiphales</taxon>
        <taxon>Erysiphaceae</taxon>
        <taxon>Erysiphe</taxon>
    </lineage>
</organism>
<dbReference type="Pfam" id="PF00249">
    <property type="entry name" value="Myb_DNA-binding"/>
    <property type="match status" value="1"/>
</dbReference>
<gene>
    <name evidence="6" type="ORF">EV44_g1019</name>
</gene>
<dbReference type="Proteomes" id="UP000030854">
    <property type="component" value="Unassembled WGS sequence"/>
</dbReference>
<feature type="domain" description="HTH myb-type" evidence="5">
    <location>
        <begin position="88"/>
        <end position="141"/>
    </location>
</feature>
<dbReference type="Pfam" id="PF13921">
    <property type="entry name" value="Myb_DNA-bind_6"/>
    <property type="match status" value="1"/>
</dbReference>
<dbReference type="PANTHER" id="PTHR46380:SF2">
    <property type="entry name" value="CYCLIN-D-BINDING MYB-LIKE TRANSCRIPTION FACTOR 1"/>
    <property type="match status" value="1"/>
</dbReference>
<comment type="subcellular location">
    <subcellularLocation>
        <location evidence="1">Nucleus</location>
    </subcellularLocation>
</comment>
<evidence type="ECO:0000313" key="6">
    <source>
        <dbReference type="EMBL" id="KHJ32541.1"/>
    </source>
</evidence>
<dbReference type="GO" id="GO:0000976">
    <property type="term" value="F:transcription cis-regulatory region binding"/>
    <property type="evidence" value="ECO:0007669"/>
    <property type="project" value="TreeGrafter"/>
</dbReference>
<reference evidence="6 7" key="1">
    <citation type="journal article" date="2014" name="BMC Genomics">
        <title>Adaptive genomic structural variation in the grape powdery mildew pathogen, Erysiphe necator.</title>
        <authorList>
            <person name="Jones L."/>
            <person name="Riaz S."/>
            <person name="Morales-Cruz A."/>
            <person name="Amrine K.C."/>
            <person name="McGuire B."/>
            <person name="Gubler W.D."/>
            <person name="Walker M.A."/>
            <person name="Cantu D."/>
        </authorList>
    </citation>
    <scope>NUCLEOTIDE SEQUENCE [LARGE SCALE GENOMIC DNA]</scope>
    <source>
        <strain evidence="7">c</strain>
    </source>
</reference>